<evidence type="ECO:0000313" key="6">
    <source>
        <dbReference type="EMBL" id="QXI31497.1"/>
    </source>
</evidence>
<evidence type="ECO:0000256" key="3">
    <source>
        <dbReference type="ARBA" id="ARBA00022913"/>
    </source>
</evidence>
<evidence type="ECO:0000259" key="5">
    <source>
        <dbReference type="Pfam" id="PF04829"/>
    </source>
</evidence>
<dbReference type="GO" id="GO:0003824">
    <property type="term" value="F:catalytic activity"/>
    <property type="evidence" value="ECO:0007669"/>
    <property type="project" value="UniProtKB-ARBA"/>
</dbReference>
<dbReference type="InterPro" id="IPR006914">
    <property type="entry name" value="VENN_dom"/>
</dbReference>
<dbReference type="GO" id="GO:0090729">
    <property type="term" value="F:toxin activity"/>
    <property type="evidence" value="ECO:0007669"/>
    <property type="project" value="UniProtKB-KW"/>
</dbReference>
<keyword evidence="2" id="KW-0800">Toxin</keyword>
<keyword evidence="7" id="KW-1185">Reference proteome</keyword>
<protein>
    <submittedName>
        <fullName evidence="6">Hemagglutinin repeat-containing protein</fullName>
    </submittedName>
</protein>
<gene>
    <name evidence="6" type="ORF">HU752_014810</name>
</gene>
<name>A0A9E6TV27_9PSED</name>
<dbReference type="InterPro" id="IPR025157">
    <property type="entry name" value="Hemagglutinin_rpt"/>
</dbReference>
<dbReference type="Pfam" id="PF13332">
    <property type="entry name" value="Fil_haemagg_2"/>
    <property type="match status" value="1"/>
</dbReference>
<accession>A0A9E6TV27</accession>
<feature type="domain" description="VENN motif-containing" evidence="5">
    <location>
        <begin position="594"/>
        <end position="644"/>
    </location>
</feature>
<organism evidence="6 7">
    <name type="scientific">Pseudomonas vanderleydeniana</name>
    <dbReference type="NCBI Taxonomy" id="2745495"/>
    <lineage>
        <taxon>Bacteria</taxon>
        <taxon>Pseudomonadati</taxon>
        <taxon>Pseudomonadota</taxon>
        <taxon>Gammaproteobacteria</taxon>
        <taxon>Pseudomonadales</taxon>
        <taxon>Pseudomonadaceae</taxon>
        <taxon>Pseudomonas</taxon>
    </lineage>
</organism>
<keyword evidence="4" id="KW-0843">Virulence</keyword>
<sequence length="892" mass="91566">MESASQSTTDKSASLAVGRVIGGSVVDSVNTIRSAVKAAKNADDPKLKAVKLAQAALAAYNLGGMGSSVSDSADAYANKQGGTSANGSLIKIGTEIANTHSKSTSEYESQTAKQSSLNVGQTLAIEATGKAAGTTGDIHVIGSTLKAADTDLTAKRDIVLESAQNTANWANNSSNNRTAIGASFNIGQQNGFTLDLGAQIAKSLGTGSSVTQVNSTLDTGALTLHSGNDTTLAGAQVRAKSIDALVEGNLNIASRQDSETEKNKQGSAGIGGSICIPPFCYGVPVVVSANLAAGNMKSNYQAVEDQSGLFAGAGGYDIYVGHNTTLQGAVIASDATADKNLLSTDRLIASDIKNKSEIKSTSVSVSGSASFGAGASSAGLGGMFGMSLSDSDSSKTRSAVSEGTIVVRNAEGANDLVGLSRDTANANEKLDRPDKKAMEERMELIRSSVELVNGVSDAIAKAKMEAARDSNSEEYKAARQQLLDKGNANPTGEQIAQQVSQNYGVGSSFKKAAQAVSAVVQGVLGGNIGGALAGAAAPYVAQSIKEATKGDDAANLMAHAVWGAVLASSQGNSALAGAGIGEYIAKQLYPNKSVDQLTESEKQTVSALSTLAGGLAGGLAAGGLQNAIAAAGAAKNAVENNHLSFIEGVDLDKKQSEYNANCVGVSSEECSRLAADIQDLRKKAESELKHEVVSEDSDMTRASSVDHYPGEIIMCKNSPNGFCVVTNQSVKTAQGDEWRLEYASQEQALVGVANEAKTVSDLTLDLKRVAAESFAEGCGGMGAIGIACQLSMAAGVTNPVTEKEATTGERIGWFAQALLNIVGLKAAVGNVVAKEVGGATKVSEEMKADPYHPDWQNYTGKDRGVGADVVKMKDFSLRRILQLFLELIASIP</sequence>
<evidence type="ECO:0000313" key="7">
    <source>
        <dbReference type="Proteomes" id="UP000634530"/>
    </source>
</evidence>
<reference evidence="6 7" key="2">
    <citation type="journal article" date="2021" name="Microorganisms">
        <title>The Ever-Expanding Pseudomonas Genus: Description of 43 New Species and Partition of the Pseudomonas putida Group.</title>
        <authorList>
            <person name="Girard L."/>
            <person name="Lood C."/>
            <person name="Hofte M."/>
            <person name="Vandamme P."/>
            <person name="Rokni-Zadeh H."/>
            <person name="van Noort V."/>
            <person name="Lavigne R."/>
            <person name="De Mot R."/>
        </authorList>
    </citation>
    <scope>NUCLEOTIDE SEQUENCE [LARGE SCALE GENOMIC DNA]</scope>
    <source>
        <strain evidence="6 7">RW8P3</strain>
    </source>
</reference>
<dbReference type="Proteomes" id="UP000634530">
    <property type="component" value="Chromosome"/>
</dbReference>
<dbReference type="EMBL" id="CP077093">
    <property type="protein sequence ID" value="QXI31497.1"/>
    <property type="molecule type" value="Genomic_DNA"/>
</dbReference>
<reference evidence="6 7" key="1">
    <citation type="journal article" date="2020" name="Microorganisms">
        <title>Reliable Identification of Environmental Pseudomonas Isolates Using the rpoD Gene.</title>
        <authorList>
            <consortium name="The Broad Institute Genome Sequencing Platform"/>
            <person name="Girard L."/>
            <person name="Lood C."/>
            <person name="Rokni-Zadeh H."/>
            <person name="van Noort V."/>
            <person name="Lavigne R."/>
            <person name="De Mot R."/>
        </authorList>
    </citation>
    <scope>NUCLEOTIDE SEQUENCE [LARGE SCALE GENOMIC DNA]</scope>
    <source>
        <strain evidence="6 7">RW8P3</strain>
    </source>
</reference>
<dbReference type="AlphaFoldDB" id="A0A9E6TV27"/>
<evidence type="ECO:0000256" key="1">
    <source>
        <dbReference type="ARBA" id="ARBA00004219"/>
    </source>
</evidence>
<keyword evidence="3" id="KW-1266">Target cell cytoplasm</keyword>
<dbReference type="KEGG" id="pvw:HU752_014810"/>
<proteinExistence type="predicted"/>
<evidence type="ECO:0000256" key="4">
    <source>
        <dbReference type="ARBA" id="ARBA00023026"/>
    </source>
</evidence>
<evidence type="ECO:0000256" key="2">
    <source>
        <dbReference type="ARBA" id="ARBA00022656"/>
    </source>
</evidence>
<dbReference type="Pfam" id="PF04829">
    <property type="entry name" value="PT-VENN"/>
    <property type="match status" value="1"/>
</dbReference>
<comment type="subcellular location">
    <subcellularLocation>
        <location evidence="1">Target cell</location>
        <location evidence="1">Target cell cytoplasm</location>
    </subcellularLocation>
</comment>